<organism evidence="3 4">
    <name type="scientific">Thalassorhabdomicrobium marinisediminis</name>
    <dbReference type="NCBI Taxonomy" id="2170577"/>
    <lineage>
        <taxon>Bacteria</taxon>
        <taxon>Pseudomonadati</taxon>
        <taxon>Pseudomonadota</taxon>
        <taxon>Alphaproteobacteria</taxon>
        <taxon>Rhodobacterales</taxon>
        <taxon>Paracoccaceae</taxon>
        <taxon>Thalassorhabdomicrobium</taxon>
    </lineage>
</organism>
<dbReference type="OrthoDB" id="9792500at2"/>
<dbReference type="Gene3D" id="3.40.50.620">
    <property type="entry name" value="HUPs"/>
    <property type="match status" value="1"/>
</dbReference>
<dbReference type="PRINTS" id="PR01438">
    <property type="entry name" value="UNVRSLSTRESS"/>
</dbReference>
<comment type="similarity">
    <text evidence="1">Belongs to the universal stress protein A family.</text>
</comment>
<dbReference type="InterPro" id="IPR006015">
    <property type="entry name" value="Universal_stress_UspA"/>
</dbReference>
<evidence type="ECO:0000259" key="2">
    <source>
        <dbReference type="Pfam" id="PF00582"/>
    </source>
</evidence>
<dbReference type="Pfam" id="PF00582">
    <property type="entry name" value="Usp"/>
    <property type="match status" value="1"/>
</dbReference>
<dbReference type="InterPro" id="IPR014729">
    <property type="entry name" value="Rossmann-like_a/b/a_fold"/>
</dbReference>
<feature type="domain" description="UspA" evidence="2">
    <location>
        <begin position="1"/>
        <end position="143"/>
    </location>
</feature>
<proteinExistence type="inferred from homology"/>
<dbReference type="AlphaFoldDB" id="A0A2T7FTA6"/>
<evidence type="ECO:0000256" key="1">
    <source>
        <dbReference type="ARBA" id="ARBA00008791"/>
    </source>
</evidence>
<dbReference type="CDD" id="cd00293">
    <property type="entry name" value="USP-like"/>
    <property type="match status" value="1"/>
</dbReference>
<dbReference type="InterPro" id="IPR006016">
    <property type="entry name" value="UspA"/>
</dbReference>
<evidence type="ECO:0000313" key="4">
    <source>
        <dbReference type="Proteomes" id="UP000244817"/>
    </source>
</evidence>
<evidence type="ECO:0000313" key="3">
    <source>
        <dbReference type="EMBL" id="PVA05401.1"/>
    </source>
</evidence>
<dbReference type="RefSeq" id="WP_108642050.1">
    <property type="nucleotide sequence ID" value="NZ_CANLQJ010000002.1"/>
</dbReference>
<comment type="caution">
    <text evidence="3">The sequence shown here is derived from an EMBL/GenBank/DDBJ whole genome shotgun (WGS) entry which is preliminary data.</text>
</comment>
<protein>
    <submittedName>
        <fullName evidence="3">Universal stress protein</fullName>
    </submittedName>
</protein>
<dbReference type="EMBL" id="QCYG01000011">
    <property type="protein sequence ID" value="PVA05401.1"/>
    <property type="molecule type" value="Genomic_DNA"/>
</dbReference>
<dbReference type="SUPFAM" id="SSF52402">
    <property type="entry name" value="Adenine nucleotide alpha hydrolases-like"/>
    <property type="match status" value="1"/>
</dbReference>
<dbReference type="Proteomes" id="UP000244817">
    <property type="component" value="Unassembled WGS sequence"/>
</dbReference>
<name>A0A2T7FTA6_9RHOB</name>
<sequence length="145" mass="15729">MTQTILCAIDINRPKEEAHVLEAAKRLADLDDAQLDVITVMPDFGSGVVGVYFKDHQVKAAKDSASEALEKLVSNVLGPDHSKKVRHVVAVGKAYEEVLHAAKVSQADLIVIGAQRPDFKDYLLGPNAARVVRHATCSVYVVRAD</sequence>
<accession>A0A2T7FTA6</accession>
<dbReference type="PANTHER" id="PTHR46268:SF6">
    <property type="entry name" value="UNIVERSAL STRESS PROTEIN UP12"/>
    <property type="match status" value="1"/>
</dbReference>
<keyword evidence="4" id="KW-1185">Reference proteome</keyword>
<reference evidence="3 4" key="1">
    <citation type="submission" date="2018-04" db="EMBL/GenBank/DDBJ databases">
        <title>Pelagivirga bohaiensis gen. nov., sp. nov., a bacterium isolated from the Bohai Sea.</title>
        <authorList>
            <person name="Ji X."/>
        </authorList>
    </citation>
    <scope>NUCLEOTIDE SEQUENCE [LARGE SCALE GENOMIC DNA]</scope>
    <source>
        <strain evidence="3 4">BH-SD16</strain>
    </source>
</reference>
<gene>
    <name evidence="3" type="ORF">DC363_15420</name>
</gene>
<dbReference type="PANTHER" id="PTHR46268">
    <property type="entry name" value="STRESS RESPONSE PROTEIN NHAX"/>
    <property type="match status" value="1"/>
</dbReference>